<comment type="subcellular location">
    <subcellularLocation>
        <location evidence="2">Cell inner membrane</location>
        <topology evidence="2">Multi-pass membrane protein</topology>
    </subcellularLocation>
    <subcellularLocation>
        <location evidence="11">Cell membrane</location>
        <topology evidence="11">Multi-pass membrane protein</topology>
    </subcellularLocation>
</comment>
<dbReference type="InterPro" id="IPR043429">
    <property type="entry name" value="ArtM/GltK/GlnP/TcyL/YhdX-like"/>
</dbReference>
<dbReference type="OrthoDB" id="9814902at2"/>
<protein>
    <recommendedName>
        <fullName evidence="4">Putative glutamine transport system permease protein GlnP</fullName>
    </recommendedName>
</protein>
<evidence type="ECO:0000313" key="13">
    <source>
        <dbReference type="EMBL" id="KPL51938.1"/>
    </source>
</evidence>
<evidence type="ECO:0000256" key="1">
    <source>
        <dbReference type="ARBA" id="ARBA00003159"/>
    </source>
</evidence>
<keyword evidence="10 11" id="KW-0472">Membrane</keyword>
<comment type="function">
    <text evidence="1">Part of the binding-protein-dependent transport system for glutamine; probably responsible for the translocation of the substrate across the membrane.</text>
</comment>
<evidence type="ECO:0000259" key="12">
    <source>
        <dbReference type="PROSITE" id="PS50928"/>
    </source>
</evidence>
<dbReference type="PROSITE" id="PS50928">
    <property type="entry name" value="ABC_TM1"/>
    <property type="match status" value="1"/>
</dbReference>
<dbReference type="SUPFAM" id="SSF161098">
    <property type="entry name" value="MetI-like"/>
    <property type="match status" value="1"/>
</dbReference>
<evidence type="ECO:0000256" key="3">
    <source>
        <dbReference type="ARBA" id="ARBA00010072"/>
    </source>
</evidence>
<dbReference type="PANTHER" id="PTHR30614">
    <property type="entry name" value="MEMBRANE COMPONENT OF AMINO ACID ABC TRANSPORTER"/>
    <property type="match status" value="1"/>
</dbReference>
<comment type="similarity">
    <text evidence="3">Belongs to the binding-protein-dependent transport system permease family. HisMQ subfamily.</text>
</comment>
<proteinExistence type="inferred from homology"/>
<dbReference type="Pfam" id="PF00528">
    <property type="entry name" value="BPD_transp_1"/>
    <property type="match status" value="1"/>
</dbReference>
<dbReference type="InterPro" id="IPR010065">
    <property type="entry name" value="AA_ABC_transptr_permease_3TM"/>
</dbReference>
<evidence type="ECO:0000256" key="4">
    <source>
        <dbReference type="ARBA" id="ARBA00016506"/>
    </source>
</evidence>
<feature type="transmembrane region" description="Helical" evidence="11">
    <location>
        <begin position="136"/>
        <end position="160"/>
    </location>
</feature>
<dbReference type="Proteomes" id="UP000048984">
    <property type="component" value="Unassembled WGS sequence"/>
</dbReference>
<reference evidence="13 14" key="2">
    <citation type="submission" date="2015-10" db="EMBL/GenBank/DDBJ databases">
        <title>Draft Genome Sequence of Prosthecomicrobium hirschii ATCC 27832.</title>
        <authorList>
            <person name="Daniel J."/>
            <person name="Givan S.A."/>
            <person name="Brun Y.V."/>
            <person name="Brown P.J."/>
        </authorList>
    </citation>
    <scope>NUCLEOTIDE SEQUENCE [LARGE SCALE GENOMIC DNA]</scope>
    <source>
        <strain evidence="13 14">16</strain>
    </source>
</reference>
<evidence type="ECO:0000313" key="14">
    <source>
        <dbReference type="Proteomes" id="UP000048984"/>
    </source>
</evidence>
<dbReference type="InterPro" id="IPR035906">
    <property type="entry name" value="MetI-like_sf"/>
</dbReference>
<dbReference type="STRING" id="665126.ABB55_06615"/>
<comment type="caution">
    <text evidence="13">The sequence shown here is derived from an EMBL/GenBank/DDBJ whole genome shotgun (WGS) entry which is preliminary data.</text>
</comment>
<evidence type="ECO:0000256" key="7">
    <source>
        <dbReference type="ARBA" id="ARBA00022692"/>
    </source>
</evidence>
<feature type="transmembrane region" description="Helical" evidence="11">
    <location>
        <begin position="245"/>
        <end position="272"/>
    </location>
</feature>
<keyword evidence="14" id="KW-1185">Reference proteome</keyword>
<evidence type="ECO:0000256" key="11">
    <source>
        <dbReference type="RuleBase" id="RU363032"/>
    </source>
</evidence>
<dbReference type="NCBIfam" id="TIGR01726">
    <property type="entry name" value="HEQRo_perm_3TM"/>
    <property type="match status" value="1"/>
</dbReference>
<evidence type="ECO:0000256" key="10">
    <source>
        <dbReference type="ARBA" id="ARBA00023136"/>
    </source>
</evidence>
<dbReference type="FunFam" id="1.10.3720.10:FF:000033">
    <property type="entry name" value="Polar amino acid ABC transporter permease"/>
    <property type="match status" value="1"/>
</dbReference>
<keyword evidence="5 11" id="KW-0813">Transport</keyword>
<dbReference type="CDD" id="cd06261">
    <property type="entry name" value="TM_PBP2"/>
    <property type="match status" value="1"/>
</dbReference>
<dbReference type="InterPro" id="IPR000515">
    <property type="entry name" value="MetI-like"/>
</dbReference>
<dbReference type="GO" id="GO:0022857">
    <property type="term" value="F:transmembrane transporter activity"/>
    <property type="evidence" value="ECO:0007669"/>
    <property type="project" value="InterPro"/>
</dbReference>
<feature type="domain" description="ABC transmembrane type-1" evidence="12">
    <location>
        <begin position="82"/>
        <end position="269"/>
    </location>
</feature>
<keyword evidence="6" id="KW-1003">Cell membrane</keyword>
<dbReference type="PANTHER" id="PTHR30614:SF20">
    <property type="entry name" value="GLUTAMINE TRANSPORT SYSTEM PERMEASE PROTEIN GLNP"/>
    <property type="match status" value="1"/>
</dbReference>
<evidence type="ECO:0000256" key="6">
    <source>
        <dbReference type="ARBA" id="ARBA00022475"/>
    </source>
</evidence>
<dbReference type="EMBL" id="LJYW01000001">
    <property type="protein sequence ID" value="KPL51938.1"/>
    <property type="molecule type" value="Genomic_DNA"/>
</dbReference>
<gene>
    <name evidence="13" type="ORF">ABB55_06615</name>
</gene>
<dbReference type="GO" id="GO:0043190">
    <property type="term" value="C:ATP-binding cassette (ABC) transporter complex"/>
    <property type="evidence" value="ECO:0007669"/>
    <property type="project" value="InterPro"/>
</dbReference>
<dbReference type="RefSeq" id="WP_054358101.1">
    <property type="nucleotide sequence ID" value="NZ_LJYW01000001.1"/>
</dbReference>
<dbReference type="GO" id="GO:0006865">
    <property type="term" value="P:amino acid transport"/>
    <property type="evidence" value="ECO:0007669"/>
    <property type="project" value="UniProtKB-KW"/>
</dbReference>
<keyword evidence="7 11" id="KW-0812">Transmembrane</keyword>
<evidence type="ECO:0000256" key="5">
    <source>
        <dbReference type="ARBA" id="ARBA00022448"/>
    </source>
</evidence>
<evidence type="ECO:0000256" key="8">
    <source>
        <dbReference type="ARBA" id="ARBA00022970"/>
    </source>
</evidence>
<dbReference type="Gene3D" id="1.10.3720.10">
    <property type="entry name" value="MetI-like"/>
    <property type="match status" value="1"/>
</dbReference>
<evidence type="ECO:0000256" key="9">
    <source>
        <dbReference type="ARBA" id="ARBA00022989"/>
    </source>
</evidence>
<feature type="transmembrane region" description="Helical" evidence="11">
    <location>
        <begin position="73"/>
        <end position="99"/>
    </location>
</feature>
<keyword evidence="9 11" id="KW-1133">Transmembrane helix</keyword>
<organism evidence="13 14">
    <name type="scientific">Prosthecodimorpha hirschii</name>
    <dbReference type="NCBI Taxonomy" id="665126"/>
    <lineage>
        <taxon>Bacteria</taxon>
        <taxon>Pseudomonadati</taxon>
        <taxon>Pseudomonadota</taxon>
        <taxon>Alphaproteobacteria</taxon>
        <taxon>Hyphomicrobiales</taxon>
        <taxon>Ancalomicrobiaceae</taxon>
        <taxon>Prosthecodimorpha</taxon>
    </lineage>
</organism>
<accession>A0A0P6WBF7</accession>
<reference evidence="13 14" key="1">
    <citation type="submission" date="2015-09" db="EMBL/GenBank/DDBJ databases">
        <authorList>
            <person name="Jackson K.R."/>
            <person name="Lunt B.L."/>
            <person name="Fisher J.N.B."/>
            <person name="Gardner A.V."/>
            <person name="Bailey M.E."/>
            <person name="Deus L.M."/>
            <person name="Earl A.S."/>
            <person name="Gibby P.D."/>
            <person name="Hartmann K.A."/>
            <person name="Liu J.E."/>
            <person name="Manci A.M."/>
            <person name="Nielsen D.A."/>
            <person name="Solomon M.B."/>
            <person name="Breakwell D.P."/>
            <person name="Burnett S.H."/>
            <person name="Grose J.H."/>
        </authorList>
    </citation>
    <scope>NUCLEOTIDE SEQUENCE [LARGE SCALE GENOMIC DNA]</scope>
    <source>
        <strain evidence="13 14">16</strain>
    </source>
</reference>
<sequence>MADGATIEDSQVRLPPRPRRPVWYRRQSFDLLVFALLGAGLVWIAVHGAQSMGYRWQWFRVQRYLWRIVDGEIIWGPLIQGLVVTLQISAIAMAIALALGLVVGLMRLSGGIMAGIVSTAYVEVVRNTPILVQMLIFYFIIAQILGINRFWSGVLCLALYQGAFASEIVRAGILSVRKGQWEAARSLGLGRLDTYRDVVLPQAVPLMLPPLAGVLVNLVKHSSIVSVIAIFDLTTQGRTIVSDTFLAFEIWLTVAALYLVVTLTLSGFVAWLERRVATG</sequence>
<keyword evidence="8" id="KW-0029">Amino-acid transport</keyword>
<dbReference type="AlphaFoldDB" id="A0A0P6WBF7"/>
<feature type="transmembrane region" description="Helical" evidence="11">
    <location>
        <begin position="31"/>
        <end position="52"/>
    </location>
</feature>
<evidence type="ECO:0000256" key="2">
    <source>
        <dbReference type="ARBA" id="ARBA00004429"/>
    </source>
</evidence>
<name>A0A0P6WBF7_9HYPH</name>